<evidence type="ECO:0000256" key="1">
    <source>
        <dbReference type="SAM" id="MobiDB-lite"/>
    </source>
</evidence>
<accession>A0A1G6K6I7</accession>
<name>A0A1G6K6I7_9MICO</name>
<dbReference type="InterPro" id="IPR021257">
    <property type="entry name" value="DUF2809"/>
</dbReference>
<feature type="transmembrane region" description="Helical" evidence="2">
    <location>
        <begin position="107"/>
        <end position="124"/>
    </location>
</feature>
<proteinExistence type="predicted"/>
<feature type="compositionally biased region" description="Pro residues" evidence="1">
    <location>
        <begin position="132"/>
        <end position="148"/>
    </location>
</feature>
<dbReference type="EMBL" id="FMYH01000002">
    <property type="protein sequence ID" value="SDC26682.1"/>
    <property type="molecule type" value="Genomic_DNA"/>
</dbReference>
<keyword evidence="2" id="KW-1133">Transmembrane helix</keyword>
<evidence type="ECO:0000313" key="4">
    <source>
        <dbReference type="Proteomes" id="UP000199039"/>
    </source>
</evidence>
<evidence type="ECO:0000256" key="2">
    <source>
        <dbReference type="SAM" id="Phobius"/>
    </source>
</evidence>
<sequence length="174" mass="17615">MPDAARRVRRLPLAAAAAVTTAAGLAVATAGSGTLADAAGDVLYAVLVYLVLAFCVPGQRRAVLTVVAFGLCAVIELSQLTGVPAALAGAWEPLRFVLGTTFNAVDLVAYALGAVLGALVHRLLGRRAPVSPRAPSPPERPAHEPQPAPMTRADTGAAAGDPARAGGQRPATRL</sequence>
<feature type="region of interest" description="Disordered" evidence="1">
    <location>
        <begin position="129"/>
        <end position="174"/>
    </location>
</feature>
<reference evidence="3 4" key="1">
    <citation type="submission" date="2016-09" db="EMBL/GenBank/DDBJ databases">
        <authorList>
            <person name="Capua I."/>
            <person name="De Benedictis P."/>
            <person name="Joannis T."/>
            <person name="Lombin L.H."/>
            <person name="Cattoli G."/>
        </authorList>
    </citation>
    <scope>NUCLEOTIDE SEQUENCE [LARGE SCALE GENOMIC DNA]</scope>
    <source>
        <strain evidence="3 4">ISLP-3</strain>
    </source>
</reference>
<organism evidence="3 4">
    <name type="scientific">Sanguibacter gelidistatuariae</name>
    <dbReference type="NCBI Taxonomy" id="1814289"/>
    <lineage>
        <taxon>Bacteria</taxon>
        <taxon>Bacillati</taxon>
        <taxon>Actinomycetota</taxon>
        <taxon>Actinomycetes</taxon>
        <taxon>Micrococcales</taxon>
        <taxon>Sanguibacteraceae</taxon>
        <taxon>Sanguibacter</taxon>
    </lineage>
</organism>
<dbReference type="Proteomes" id="UP000199039">
    <property type="component" value="Unassembled WGS sequence"/>
</dbReference>
<dbReference type="OrthoDB" id="3874273at2"/>
<evidence type="ECO:0000313" key="3">
    <source>
        <dbReference type="EMBL" id="SDC26682.1"/>
    </source>
</evidence>
<gene>
    <name evidence="3" type="ORF">SAMN05216410_1516</name>
</gene>
<dbReference type="Pfam" id="PF10990">
    <property type="entry name" value="DUF2809"/>
    <property type="match status" value="1"/>
</dbReference>
<dbReference type="STRING" id="1814289.SAMN05216410_1516"/>
<protein>
    <submittedName>
        <fullName evidence="3">Uncharacterized protein</fullName>
    </submittedName>
</protein>
<feature type="transmembrane region" description="Helical" evidence="2">
    <location>
        <begin position="38"/>
        <end position="56"/>
    </location>
</feature>
<dbReference type="AlphaFoldDB" id="A0A1G6K6I7"/>
<keyword evidence="2" id="KW-0812">Transmembrane</keyword>
<feature type="compositionally biased region" description="Low complexity" evidence="1">
    <location>
        <begin position="149"/>
        <end position="174"/>
    </location>
</feature>
<feature type="transmembrane region" description="Helical" evidence="2">
    <location>
        <begin position="63"/>
        <end position="87"/>
    </location>
</feature>
<keyword evidence="4" id="KW-1185">Reference proteome</keyword>
<keyword evidence="2" id="KW-0472">Membrane</keyword>